<dbReference type="GO" id="GO:0004332">
    <property type="term" value="F:fructose-bisphosphate aldolase activity"/>
    <property type="evidence" value="ECO:0007669"/>
    <property type="project" value="UniProtKB-EC"/>
</dbReference>
<keyword evidence="3" id="KW-1185">Reference proteome</keyword>
<keyword evidence="1" id="KW-0862">Zinc</keyword>
<dbReference type="UniPathway" id="UPA00109">
    <property type="reaction ID" value="UER00183"/>
</dbReference>
<reference evidence="2 3" key="1">
    <citation type="submission" date="2016-07" db="EMBL/GenBank/DDBJ databases">
        <title>Multiple horizontal gene transfer events from other fungi enriched the ability of initially mycotrophic Trichoderma (Ascomycota) to feed on dead plant biomass.</title>
        <authorList>
            <consortium name="DOE Joint Genome Institute"/>
            <person name="Aerts A."/>
            <person name="Atanasova L."/>
            <person name="Chenthamara K."/>
            <person name="Zhang J."/>
            <person name="Grujic M."/>
            <person name="Henrissat B."/>
            <person name="Kuo A."/>
            <person name="Salamov A."/>
            <person name="Lipzen A."/>
            <person name="Labutti K."/>
            <person name="Barry K."/>
            <person name="Miao Y."/>
            <person name="Rahimi M.J."/>
            <person name="Shen Q."/>
            <person name="Grigoriev I.V."/>
            <person name="Kubicek C.P."/>
            <person name="Druzhinina I.S."/>
        </authorList>
    </citation>
    <scope>NUCLEOTIDE SEQUENCE [LARGE SCALE GENOMIC DNA]</scope>
    <source>
        <strain evidence="2 3">CBS 433.97</strain>
    </source>
</reference>
<keyword evidence="1" id="KW-0456">Lyase</keyword>
<feature type="non-terminal residue" evidence="2">
    <location>
        <position position="81"/>
    </location>
</feature>
<keyword evidence="1" id="KW-0479">Metal-binding</keyword>
<dbReference type="Pfam" id="PF01116">
    <property type="entry name" value="F_bP_aldolase"/>
    <property type="match status" value="1"/>
</dbReference>
<dbReference type="EC" id="4.1.2.13" evidence="1"/>
<comment type="catalytic activity">
    <reaction evidence="1">
        <text>beta-D-fructose 1,6-bisphosphate = D-glyceraldehyde 3-phosphate + dihydroxyacetone phosphate</text>
        <dbReference type="Rhea" id="RHEA:14729"/>
        <dbReference type="ChEBI" id="CHEBI:32966"/>
        <dbReference type="ChEBI" id="CHEBI:57642"/>
        <dbReference type="ChEBI" id="CHEBI:59776"/>
        <dbReference type="EC" id="4.1.2.13"/>
    </reaction>
</comment>
<dbReference type="GO" id="GO:0008270">
    <property type="term" value="F:zinc ion binding"/>
    <property type="evidence" value="ECO:0007669"/>
    <property type="project" value="UniProtKB-UniRule"/>
</dbReference>
<dbReference type="InterPro" id="IPR013785">
    <property type="entry name" value="Aldolase_TIM"/>
</dbReference>
<dbReference type="InterPro" id="IPR000771">
    <property type="entry name" value="FBA_II"/>
</dbReference>
<keyword evidence="1" id="KW-0324">Glycolysis</keyword>
<organism evidence="2 3">
    <name type="scientific">Trichoderma asperellum (strain ATCC 204424 / CBS 433.97 / NBRC 101777)</name>
    <dbReference type="NCBI Taxonomy" id="1042311"/>
    <lineage>
        <taxon>Eukaryota</taxon>
        <taxon>Fungi</taxon>
        <taxon>Dikarya</taxon>
        <taxon>Ascomycota</taxon>
        <taxon>Pezizomycotina</taxon>
        <taxon>Sordariomycetes</taxon>
        <taxon>Hypocreomycetidae</taxon>
        <taxon>Hypocreales</taxon>
        <taxon>Hypocreaceae</taxon>
        <taxon>Trichoderma</taxon>
    </lineage>
</organism>
<proteinExistence type="inferred from homology"/>
<dbReference type="Proteomes" id="UP000240493">
    <property type="component" value="Unassembled WGS sequence"/>
</dbReference>
<comment type="pathway">
    <text evidence="1">Carbohydrate degradation; glycolysis; D-glyceraldehyde 3-phosphate and glycerone phosphate from D-glucose: step 4/4.</text>
</comment>
<comment type="similarity">
    <text evidence="1">Belongs to the class II fructose-bisphosphate aldolase family.</text>
</comment>
<evidence type="ECO:0000256" key="1">
    <source>
        <dbReference type="RuleBase" id="RU366023"/>
    </source>
</evidence>
<comment type="function">
    <text evidence="1">Catalyzes the aldol condensation of dihydroxyacetone phosphate (DHAP or glycerone-phosphate) with glyceraldehyde 3-phosphate (G3P) to form fructose 1,6-bisphosphate (FBP) in gluconeogenesis and the reverse reaction in glycolysis.</text>
</comment>
<evidence type="ECO:0000313" key="3">
    <source>
        <dbReference type="Proteomes" id="UP000240493"/>
    </source>
</evidence>
<evidence type="ECO:0000313" key="2">
    <source>
        <dbReference type="EMBL" id="PTB43737.1"/>
    </source>
</evidence>
<dbReference type="AlphaFoldDB" id="A0A2T3ZG00"/>
<dbReference type="SUPFAM" id="SSF51569">
    <property type="entry name" value="Aldolase"/>
    <property type="match status" value="1"/>
</dbReference>
<name>A0A2T3ZG00_TRIA4</name>
<dbReference type="STRING" id="1042311.A0A2T3ZG00"/>
<dbReference type="OrthoDB" id="2558351at2759"/>
<protein>
    <recommendedName>
        <fullName evidence="1">Fructose-bisphosphate aldolase</fullName>
        <shortName evidence="1">FBP aldolase</shortName>
        <ecNumber evidence="1">4.1.2.13</ecNumber>
    </recommendedName>
</protein>
<gene>
    <name evidence="2" type="ORF">M441DRAFT_455746</name>
</gene>
<dbReference type="GO" id="GO:0006096">
    <property type="term" value="P:glycolytic process"/>
    <property type="evidence" value="ECO:0007669"/>
    <property type="project" value="UniProtKB-UniPathway"/>
</dbReference>
<comment type="cofactor">
    <cofactor evidence="1">
        <name>Zn(2+)</name>
        <dbReference type="ChEBI" id="CHEBI:29105"/>
    </cofactor>
    <text evidence="1">Binds 2 Zn(2+) ions per subunit. One is catalytic and the other provides a structural contribution.</text>
</comment>
<accession>A0A2T3ZG00</accession>
<dbReference type="EMBL" id="KZ679259">
    <property type="protein sequence ID" value="PTB43737.1"/>
    <property type="molecule type" value="Genomic_DNA"/>
</dbReference>
<dbReference type="Gene3D" id="3.20.20.70">
    <property type="entry name" value="Aldolase class I"/>
    <property type="match status" value="1"/>
</dbReference>
<sequence>MPIGMHIDHTQEPDIIRRPAYLGGFDCIIVDMSLYEREENMRLSRELIEYCNACGIITERKTSHINDTEHGIQDSKTEKMS</sequence>